<dbReference type="AlphaFoldDB" id="A0A511DHP3"/>
<dbReference type="RefSeq" id="WP_147108968.1">
    <property type="nucleotide sequence ID" value="NZ_BJVJ01000031.1"/>
</dbReference>
<accession>A0A511DHP3</accession>
<gene>
    <name evidence="2" type="ORF">PSU4_32700</name>
</gene>
<organism evidence="2 3">
    <name type="scientific">Pseudonocardia sulfidoxydans NBRC 16205</name>
    <dbReference type="NCBI Taxonomy" id="1223511"/>
    <lineage>
        <taxon>Bacteria</taxon>
        <taxon>Bacillati</taxon>
        <taxon>Actinomycetota</taxon>
        <taxon>Actinomycetes</taxon>
        <taxon>Pseudonocardiales</taxon>
        <taxon>Pseudonocardiaceae</taxon>
        <taxon>Pseudonocardia</taxon>
    </lineage>
</organism>
<comment type="caution">
    <text evidence="2">The sequence shown here is derived from an EMBL/GenBank/DDBJ whole genome shotgun (WGS) entry which is preliminary data.</text>
</comment>
<protein>
    <submittedName>
        <fullName evidence="2">Uncharacterized protein</fullName>
    </submittedName>
</protein>
<evidence type="ECO:0000256" key="1">
    <source>
        <dbReference type="SAM" id="MobiDB-lite"/>
    </source>
</evidence>
<reference evidence="2 3" key="1">
    <citation type="submission" date="2019-07" db="EMBL/GenBank/DDBJ databases">
        <title>Whole genome shotgun sequence of Pseudonocardia sulfidoxydans NBRC 16205.</title>
        <authorList>
            <person name="Hosoyama A."/>
            <person name="Uohara A."/>
            <person name="Ohji S."/>
            <person name="Ichikawa N."/>
        </authorList>
    </citation>
    <scope>NUCLEOTIDE SEQUENCE [LARGE SCALE GENOMIC DNA]</scope>
    <source>
        <strain evidence="2 3">NBRC 16205</strain>
    </source>
</reference>
<feature type="compositionally biased region" description="Pro residues" evidence="1">
    <location>
        <begin position="73"/>
        <end position="82"/>
    </location>
</feature>
<keyword evidence="3" id="KW-1185">Reference proteome</keyword>
<feature type="region of interest" description="Disordered" evidence="1">
    <location>
        <begin position="52"/>
        <end position="90"/>
    </location>
</feature>
<name>A0A511DHP3_9PSEU</name>
<proteinExistence type="predicted"/>
<feature type="region of interest" description="Disordered" evidence="1">
    <location>
        <begin position="1"/>
        <end position="29"/>
    </location>
</feature>
<evidence type="ECO:0000313" key="2">
    <source>
        <dbReference type="EMBL" id="GEL24316.1"/>
    </source>
</evidence>
<feature type="compositionally biased region" description="Basic and acidic residues" evidence="1">
    <location>
        <begin position="1"/>
        <end position="16"/>
    </location>
</feature>
<dbReference type="EMBL" id="BJVJ01000031">
    <property type="protein sequence ID" value="GEL24316.1"/>
    <property type="molecule type" value="Genomic_DNA"/>
</dbReference>
<sequence>MTDDPDQHVADEHVMVHEGGGPSGAEEWHCPTCGRTVVVRWEPDFEQLVLVEGDPRVTHAGSSHSGLRTGPPARRPASPPAEPGDVGDDDAWVRWLADHGLGDD</sequence>
<dbReference type="Proteomes" id="UP000321685">
    <property type="component" value="Unassembled WGS sequence"/>
</dbReference>
<evidence type="ECO:0000313" key="3">
    <source>
        <dbReference type="Proteomes" id="UP000321685"/>
    </source>
</evidence>
<dbReference type="OrthoDB" id="3694481at2"/>